<evidence type="ECO:0008006" key="4">
    <source>
        <dbReference type="Google" id="ProtNLM"/>
    </source>
</evidence>
<protein>
    <recommendedName>
        <fullName evidence="4">Secreted protein</fullName>
    </recommendedName>
</protein>
<keyword evidence="1" id="KW-0732">Signal</keyword>
<reference evidence="2 3" key="1">
    <citation type="submission" date="2020-07" db="EMBL/GenBank/DDBJ databases">
        <title>Comparative genomics of pyrophilous fungi reveals a link between fire events and developmental genes.</title>
        <authorList>
            <consortium name="DOE Joint Genome Institute"/>
            <person name="Steindorff A.S."/>
            <person name="Carver A."/>
            <person name="Calhoun S."/>
            <person name="Stillman K."/>
            <person name="Liu H."/>
            <person name="Lipzen A."/>
            <person name="Pangilinan J."/>
            <person name="Labutti K."/>
            <person name="Bruns T.D."/>
            <person name="Grigoriev I.V."/>
        </authorList>
    </citation>
    <scope>NUCLEOTIDE SEQUENCE [LARGE SCALE GENOMIC DNA]</scope>
    <source>
        <strain evidence="2 3">CBS 144469</strain>
    </source>
</reference>
<feature type="signal peptide" evidence="1">
    <location>
        <begin position="1"/>
        <end position="25"/>
    </location>
</feature>
<name>A0A8H6M5Y5_9AGAR</name>
<keyword evidence="3" id="KW-1185">Reference proteome</keyword>
<organism evidence="2 3">
    <name type="scientific">Ephemerocybe angulata</name>
    <dbReference type="NCBI Taxonomy" id="980116"/>
    <lineage>
        <taxon>Eukaryota</taxon>
        <taxon>Fungi</taxon>
        <taxon>Dikarya</taxon>
        <taxon>Basidiomycota</taxon>
        <taxon>Agaricomycotina</taxon>
        <taxon>Agaricomycetes</taxon>
        <taxon>Agaricomycetidae</taxon>
        <taxon>Agaricales</taxon>
        <taxon>Agaricineae</taxon>
        <taxon>Psathyrellaceae</taxon>
        <taxon>Ephemerocybe</taxon>
    </lineage>
</organism>
<evidence type="ECO:0000313" key="2">
    <source>
        <dbReference type="EMBL" id="KAF6756978.1"/>
    </source>
</evidence>
<accession>A0A8H6M5Y5</accession>
<comment type="caution">
    <text evidence="2">The sequence shown here is derived from an EMBL/GenBank/DDBJ whole genome shotgun (WGS) entry which is preliminary data.</text>
</comment>
<dbReference type="EMBL" id="JACGCI010000024">
    <property type="protein sequence ID" value="KAF6756978.1"/>
    <property type="molecule type" value="Genomic_DNA"/>
</dbReference>
<sequence length="117" mass="12296">MFTHFNVAFIVTVTALLLVVQPVAAMMIPSMAPAVDARALSVPSPIPDDNIYTFVEESLPEPLSARAHLIRTAASGGSVESIARPGDLSARAPSGASPIHDDNIYTLLEESLPEADA</sequence>
<feature type="chain" id="PRO_5034635811" description="Secreted protein" evidence="1">
    <location>
        <begin position="26"/>
        <end position="117"/>
    </location>
</feature>
<proteinExistence type="predicted"/>
<evidence type="ECO:0000313" key="3">
    <source>
        <dbReference type="Proteomes" id="UP000521943"/>
    </source>
</evidence>
<gene>
    <name evidence="2" type="ORF">DFP72DRAFT_892871</name>
</gene>
<evidence type="ECO:0000256" key="1">
    <source>
        <dbReference type="SAM" id="SignalP"/>
    </source>
</evidence>
<dbReference type="AlphaFoldDB" id="A0A8H6M5Y5"/>
<dbReference type="Proteomes" id="UP000521943">
    <property type="component" value="Unassembled WGS sequence"/>
</dbReference>